<proteinExistence type="predicted"/>
<reference evidence="3" key="1">
    <citation type="submission" date="2012-06" db="EMBL/GenBank/DDBJ databases">
        <title>The genome sequence of Coniosporium apollinis CBS 100218.</title>
        <authorList>
            <consortium name="The Broad Institute Genome Sequencing Platform"/>
            <person name="Cuomo C."/>
            <person name="Gorbushina A."/>
            <person name="Noack S."/>
            <person name="Walker B."/>
            <person name="Young S.K."/>
            <person name="Zeng Q."/>
            <person name="Gargeya S."/>
            <person name="Fitzgerald M."/>
            <person name="Haas B."/>
            <person name="Abouelleil A."/>
            <person name="Alvarado L."/>
            <person name="Arachchi H.M."/>
            <person name="Berlin A.M."/>
            <person name="Chapman S.B."/>
            <person name="Goldberg J."/>
            <person name="Griggs A."/>
            <person name="Gujja S."/>
            <person name="Hansen M."/>
            <person name="Howarth C."/>
            <person name="Imamovic A."/>
            <person name="Larimer J."/>
            <person name="McCowan C."/>
            <person name="Montmayeur A."/>
            <person name="Murphy C."/>
            <person name="Neiman D."/>
            <person name="Pearson M."/>
            <person name="Priest M."/>
            <person name="Roberts A."/>
            <person name="Saif S."/>
            <person name="Shea T."/>
            <person name="Sisk P."/>
            <person name="Sykes S."/>
            <person name="Wortman J."/>
            <person name="Nusbaum C."/>
            <person name="Birren B."/>
        </authorList>
    </citation>
    <scope>NUCLEOTIDE SEQUENCE [LARGE SCALE GENOMIC DNA]</scope>
    <source>
        <strain evidence="3">CBS 100218</strain>
    </source>
</reference>
<dbReference type="HOGENOM" id="CLU_030046_1_0_1"/>
<dbReference type="GeneID" id="19904379"/>
<feature type="compositionally biased region" description="Low complexity" evidence="1">
    <location>
        <begin position="15"/>
        <end position="30"/>
    </location>
</feature>
<sequence>MAAKYIPPHLRRQLASAEASAAADTEPSDSIDPVNPAGSTVNESEAKIRDVKLVATYNWIDESAPTILVPGLPSTWNPPSENQPLDSDEVGRFVDQNADRNPRSPIEPLIRAVLTVQPEFAFDGLDIVSDRQCSSFKFGVQLVGKTLILVRIEDKTRVYSTHLQYRNAFEQTYTAVEPVAKRTTSHHRISNYKFGSIDLLVWFVADAYLPKHPSVVTGEPTESSAADLVKWTSTITLASPPPSLEDPNVAKGVFVVDGGRIVPQAAVLELTTRSAFSRIPFKINTKIPDLWILQTPHFVGAYYKHEK</sequence>
<dbReference type="PANTHER" id="PTHR35179:SF2">
    <property type="entry name" value="START DOMAIN-CONTAINING PROTEIN"/>
    <property type="match status" value="1"/>
</dbReference>
<dbReference type="OMA" id="WEEANQS"/>
<dbReference type="STRING" id="1168221.R7Z141"/>
<name>R7Z141_CONA1</name>
<dbReference type="EMBL" id="JH767590">
    <property type="protein sequence ID" value="EON67813.1"/>
    <property type="molecule type" value="Genomic_DNA"/>
</dbReference>
<dbReference type="PANTHER" id="PTHR35179">
    <property type="entry name" value="PROTEIN CBG02620"/>
    <property type="match status" value="1"/>
</dbReference>
<dbReference type="AlphaFoldDB" id="R7Z141"/>
<evidence type="ECO:0000313" key="3">
    <source>
        <dbReference type="Proteomes" id="UP000016924"/>
    </source>
</evidence>
<organism evidence="2 3">
    <name type="scientific">Coniosporium apollinis (strain CBS 100218)</name>
    <name type="common">Rock-inhabiting black yeast</name>
    <dbReference type="NCBI Taxonomy" id="1168221"/>
    <lineage>
        <taxon>Eukaryota</taxon>
        <taxon>Fungi</taxon>
        <taxon>Dikarya</taxon>
        <taxon>Ascomycota</taxon>
        <taxon>Pezizomycotina</taxon>
        <taxon>Dothideomycetes</taxon>
        <taxon>Dothideomycetes incertae sedis</taxon>
        <taxon>Coniosporium</taxon>
    </lineage>
</organism>
<feature type="region of interest" description="Disordered" evidence="1">
    <location>
        <begin position="1"/>
        <end position="43"/>
    </location>
</feature>
<dbReference type="Proteomes" id="UP000016924">
    <property type="component" value="Unassembled WGS sequence"/>
</dbReference>
<gene>
    <name evidence="2" type="ORF">W97_07068</name>
</gene>
<dbReference type="RefSeq" id="XP_007783130.1">
    <property type="nucleotide sequence ID" value="XM_007784940.1"/>
</dbReference>
<evidence type="ECO:0000313" key="2">
    <source>
        <dbReference type="EMBL" id="EON67813.1"/>
    </source>
</evidence>
<dbReference type="eggNOG" id="ENOG502T7FD">
    <property type="taxonomic scope" value="Eukaryota"/>
</dbReference>
<evidence type="ECO:0000256" key="1">
    <source>
        <dbReference type="SAM" id="MobiDB-lite"/>
    </source>
</evidence>
<protein>
    <submittedName>
        <fullName evidence="2">Uncharacterized protein</fullName>
    </submittedName>
</protein>
<accession>R7Z141</accession>
<keyword evidence="3" id="KW-1185">Reference proteome</keyword>
<dbReference type="OrthoDB" id="420564at2759"/>